<dbReference type="Proteomes" id="UP000006727">
    <property type="component" value="Chromosome 12"/>
</dbReference>
<dbReference type="InterPro" id="IPR052992">
    <property type="entry name" value="SDR_member_12"/>
</dbReference>
<dbReference type="InterPro" id="IPR036291">
    <property type="entry name" value="NAD(P)-bd_dom_sf"/>
</dbReference>
<dbReference type="EnsemblPlants" id="Pp3c12_19420V3.4">
    <property type="protein sequence ID" value="Pp3c12_19420V3.4"/>
    <property type="gene ID" value="Pp3c12_19420"/>
</dbReference>
<dbReference type="Pfam" id="PF00106">
    <property type="entry name" value="adh_short"/>
    <property type="match status" value="1"/>
</dbReference>
<dbReference type="Gramene" id="Pp3c12_19420V3.4">
    <property type="protein sequence ID" value="Pp3c12_19420V3.4"/>
    <property type="gene ID" value="Pp3c12_19420"/>
</dbReference>
<organism evidence="1 2">
    <name type="scientific">Physcomitrium patens</name>
    <name type="common">Spreading-leaved earth moss</name>
    <name type="synonym">Physcomitrella patens</name>
    <dbReference type="NCBI Taxonomy" id="3218"/>
    <lineage>
        <taxon>Eukaryota</taxon>
        <taxon>Viridiplantae</taxon>
        <taxon>Streptophyta</taxon>
        <taxon>Embryophyta</taxon>
        <taxon>Bryophyta</taxon>
        <taxon>Bryophytina</taxon>
        <taxon>Bryopsida</taxon>
        <taxon>Funariidae</taxon>
        <taxon>Funariales</taxon>
        <taxon>Funariaceae</taxon>
        <taxon>Physcomitrium</taxon>
    </lineage>
</organism>
<dbReference type="PRINTS" id="PR00081">
    <property type="entry name" value="GDHRDH"/>
</dbReference>
<reference evidence="1" key="3">
    <citation type="submission" date="2020-12" db="UniProtKB">
        <authorList>
            <consortium name="EnsemblPlants"/>
        </authorList>
    </citation>
    <scope>IDENTIFICATION</scope>
</reference>
<dbReference type="InterPro" id="IPR002347">
    <property type="entry name" value="SDR_fam"/>
</dbReference>
<reference evidence="1 2" key="1">
    <citation type="journal article" date="2008" name="Science">
        <title>The Physcomitrella genome reveals evolutionary insights into the conquest of land by plants.</title>
        <authorList>
            <person name="Rensing S."/>
            <person name="Lang D."/>
            <person name="Zimmer A."/>
            <person name="Terry A."/>
            <person name="Salamov A."/>
            <person name="Shapiro H."/>
            <person name="Nishiyama T."/>
            <person name="Perroud P.-F."/>
            <person name="Lindquist E."/>
            <person name="Kamisugi Y."/>
            <person name="Tanahashi T."/>
            <person name="Sakakibara K."/>
            <person name="Fujita T."/>
            <person name="Oishi K."/>
            <person name="Shin-I T."/>
            <person name="Kuroki Y."/>
            <person name="Toyoda A."/>
            <person name="Suzuki Y."/>
            <person name="Hashimoto A."/>
            <person name="Yamaguchi K."/>
            <person name="Sugano A."/>
            <person name="Kohara Y."/>
            <person name="Fujiyama A."/>
            <person name="Anterola A."/>
            <person name="Aoki S."/>
            <person name="Ashton N."/>
            <person name="Barbazuk W.B."/>
            <person name="Barker E."/>
            <person name="Bennetzen J."/>
            <person name="Bezanilla M."/>
            <person name="Blankenship R."/>
            <person name="Cho S.H."/>
            <person name="Dutcher S."/>
            <person name="Estelle M."/>
            <person name="Fawcett J.A."/>
            <person name="Gundlach H."/>
            <person name="Hanada K."/>
            <person name="Heyl A."/>
            <person name="Hicks K.A."/>
            <person name="Hugh J."/>
            <person name="Lohr M."/>
            <person name="Mayer K."/>
            <person name="Melkozernov A."/>
            <person name="Murata T."/>
            <person name="Nelson D."/>
            <person name="Pils B."/>
            <person name="Prigge M."/>
            <person name="Reiss B."/>
            <person name="Renner T."/>
            <person name="Rombauts S."/>
            <person name="Rushton P."/>
            <person name="Sanderfoot A."/>
            <person name="Schween G."/>
            <person name="Shiu S.-H."/>
            <person name="Stueber K."/>
            <person name="Theodoulou F.L."/>
            <person name="Tu H."/>
            <person name="Van de Peer Y."/>
            <person name="Verrier P.J."/>
            <person name="Waters E."/>
            <person name="Wood A."/>
            <person name="Yang L."/>
            <person name="Cove D."/>
            <person name="Cuming A."/>
            <person name="Hasebe M."/>
            <person name="Lucas S."/>
            <person name="Mishler D.B."/>
            <person name="Reski R."/>
            <person name="Grigoriev I."/>
            <person name="Quatrano R.S."/>
            <person name="Boore J.L."/>
        </authorList>
    </citation>
    <scope>NUCLEOTIDE SEQUENCE [LARGE SCALE GENOMIC DNA]</scope>
    <source>
        <strain evidence="1 2">cv. Gransden 2004</strain>
    </source>
</reference>
<sequence length="325" mass="35985">MFLRQAYKTATFVSYGYMNWTRGSFLKHQKEFKDQEMAVDLTDKQCLVTGANTGIGYASAEALAARGATVHLVCRSKEKGEKAVGEIKAKTGNPNVSLQVCDLSSLQQVKDFAAEYTSSGRPLHILVNNAGLMETERTQTVDGLETNFAVNVAGVYAMTELLMPALKRASPESRVITVSSGGMLTENLNENLQYEDKNVFDGTTQYARNKRVQVALTEYWVQKHKDAVGFYSMHPGWVDTGGLKKSMPDFHSTFQKSLRFLNEGADTITWLALQPRAKLQNGEFYFDRKVAAKHLPGFGTQYTPKQVATIASKIHSLCGLPPMSD</sequence>
<dbReference type="Gramene" id="Pp3c12_19420V3.2">
    <property type="protein sequence ID" value="Pp3c12_19420V3.2"/>
    <property type="gene ID" value="Pp3c12_19420"/>
</dbReference>
<dbReference type="PANTHER" id="PTHR44656:SF7">
    <property type="entry name" value="DEHYDROGENASE_REDUCTASE SDR FAMILY MEMBER 12"/>
    <property type="match status" value="1"/>
</dbReference>
<dbReference type="EnsemblPlants" id="Pp3c12_19420V3.2">
    <property type="protein sequence ID" value="Pp3c12_19420V3.2"/>
    <property type="gene ID" value="Pp3c12_19420"/>
</dbReference>
<dbReference type="AlphaFoldDB" id="A0A7I4F1P5"/>
<dbReference type="RefSeq" id="XP_024390628.1">
    <property type="nucleotide sequence ID" value="XM_024534860.2"/>
</dbReference>
<evidence type="ECO:0008006" key="3">
    <source>
        <dbReference type="Google" id="ProtNLM"/>
    </source>
</evidence>
<accession>A0A7I4F1P5</accession>
<dbReference type="OrthoDB" id="417891at2759"/>
<proteinExistence type="predicted"/>
<reference evidence="1 2" key="2">
    <citation type="journal article" date="2018" name="Plant J.">
        <title>The Physcomitrella patens chromosome-scale assembly reveals moss genome structure and evolution.</title>
        <authorList>
            <person name="Lang D."/>
            <person name="Ullrich K.K."/>
            <person name="Murat F."/>
            <person name="Fuchs J."/>
            <person name="Jenkins J."/>
            <person name="Haas F.B."/>
            <person name="Piednoel M."/>
            <person name="Gundlach H."/>
            <person name="Van Bel M."/>
            <person name="Meyberg R."/>
            <person name="Vives C."/>
            <person name="Morata J."/>
            <person name="Symeonidi A."/>
            <person name="Hiss M."/>
            <person name="Muchero W."/>
            <person name="Kamisugi Y."/>
            <person name="Saleh O."/>
            <person name="Blanc G."/>
            <person name="Decker E.L."/>
            <person name="van Gessel N."/>
            <person name="Grimwood J."/>
            <person name="Hayes R.D."/>
            <person name="Graham S.W."/>
            <person name="Gunter L.E."/>
            <person name="McDaniel S.F."/>
            <person name="Hoernstein S.N.W."/>
            <person name="Larsson A."/>
            <person name="Li F.W."/>
            <person name="Perroud P.F."/>
            <person name="Phillips J."/>
            <person name="Ranjan P."/>
            <person name="Rokshar D.S."/>
            <person name="Rothfels C.J."/>
            <person name="Schneider L."/>
            <person name="Shu S."/>
            <person name="Stevenson D.W."/>
            <person name="Thummler F."/>
            <person name="Tillich M."/>
            <person name="Villarreal Aguilar J.C."/>
            <person name="Widiez T."/>
            <person name="Wong G.K."/>
            <person name="Wymore A."/>
            <person name="Zhang Y."/>
            <person name="Zimmer A.D."/>
            <person name="Quatrano R.S."/>
            <person name="Mayer K.F.X."/>
            <person name="Goodstein D."/>
            <person name="Casacuberta J.M."/>
            <person name="Vandepoele K."/>
            <person name="Reski R."/>
            <person name="Cuming A.C."/>
            <person name="Tuskan G.A."/>
            <person name="Maumus F."/>
            <person name="Salse J."/>
            <person name="Schmutz J."/>
            <person name="Rensing S.A."/>
        </authorList>
    </citation>
    <scope>NUCLEOTIDE SEQUENCE [LARGE SCALE GENOMIC DNA]</scope>
    <source>
        <strain evidence="1 2">cv. Gransden 2004</strain>
    </source>
</reference>
<protein>
    <recommendedName>
        <fullName evidence="3">Dehydrogenase/reductase SDR family member 12</fullName>
    </recommendedName>
</protein>
<dbReference type="KEGG" id="ppp:112289578"/>
<dbReference type="GeneID" id="112289578"/>
<dbReference type="EMBL" id="ABEU02000012">
    <property type="status" value="NOT_ANNOTATED_CDS"/>
    <property type="molecule type" value="Genomic_DNA"/>
</dbReference>
<dbReference type="OMA" id="TYIMTTA"/>
<keyword evidence="2" id="KW-1185">Reference proteome</keyword>
<gene>
    <name evidence="1" type="primary">LOC112289578</name>
</gene>
<evidence type="ECO:0000313" key="1">
    <source>
        <dbReference type="EnsemblPlants" id="Pp3c12_19420V3.4"/>
    </source>
</evidence>
<dbReference type="SUPFAM" id="SSF51735">
    <property type="entry name" value="NAD(P)-binding Rossmann-fold domains"/>
    <property type="match status" value="1"/>
</dbReference>
<name>A0A7I4F1P5_PHYPA</name>
<dbReference type="PANTHER" id="PTHR44656">
    <property type="entry name" value="DEHYDROGENASE/REDUCTASE SDR FAMILY MEMBER 12"/>
    <property type="match status" value="1"/>
</dbReference>
<evidence type="ECO:0000313" key="2">
    <source>
        <dbReference type="Proteomes" id="UP000006727"/>
    </source>
</evidence>
<dbReference type="Gene3D" id="3.40.50.720">
    <property type="entry name" value="NAD(P)-binding Rossmann-like Domain"/>
    <property type="match status" value="1"/>
</dbReference>